<evidence type="ECO:0000313" key="1">
    <source>
        <dbReference type="EMBL" id="KAK4327540.1"/>
    </source>
</evidence>
<gene>
    <name evidence="1" type="ORF">Pmani_001990</name>
</gene>
<accession>A0AAE1QIW8</accession>
<comment type="caution">
    <text evidence="1">The sequence shown here is derived from an EMBL/GenBank/DDBJ whole genome shotgun (WGS) entry which is preliminary data.</text>
</comment>
<dbReference type="Proteomes" id="UP001292094">
    <property type="component" value="Unassembled WGS sequence"/>
</dbReference>
<dbReference type="AlphaFoldDB" id="A0AAE1QIW8"/>
<keyword evidence="2" id="KW-1185">Reference proteome</keyword>
<protein>
    <submittedName>
        <fullName evidence="1">Uncharacterized protein</fullName>
    </submittedName>
</protein>
<organism evidence="1 2">
    <name type="scientific">Petrolisthes manimaculis</name>
    <dbReference type="NCBI Taxonomy" id="1843537"/>
    <lineage>
        <taxon>Eukaryota</taxon>
        <taxon>Metazoa</taxon>
        <taxon>Ecdysozoa</taxon>
        <taxon>Arthropoda</taxon>
        <taxon>Crustacea</taxon>
        <taxon>Multicrustacea</taxon>
        <taxon>Malacostraca</taxon>
        <taxon>Eumalacostraca</taxon>
        <taxon>Eucarida</taxon>
        <taxon>Decapoda</taxon>
        <taxon>Pleocyemata</taxon>
        <taxon>Anomura</taxon>
        <taxon>Galatheoidea</taxon>
        <taxon>Porcellanidae</taxon>
        <taxon>Petrolisthes</taxon>
    </lineage>
</organism>
<reference evidence="1" key="1">
    <citation type="submission" date="2023-11" db="EMBL/GenBank/DDBJ databases">
        <title>Genome assemblies of two species of porcelain crab, Petrolisthes cinctipes and Petrolisthes manimaculis (Anomura: Porcellanidae).</title>
        <authorList>
            <person name="Angst P."/>
        </authorList>
    </citation>
    <scope>NUCLEOTIDE SEQUENCE</scope>
    <source>
        <strain evidence="1">PB745_02</strain>
        <tissue evidence="1">Gill</tissue>
    </source>
</reference>
<proteinExistence type="predicted"/>
<evidence type="ECO:0000313" key="2">
    <source>
        <dbReference type="Proteomes" id="UP001292094"/>
    </source>
</evidence>
<name>A0AAE1QIW8_9EUCA</name>
<dbReference type="EMBL" id="JAWZYT010000142">
    <property type="protein sequence ID" value="KAK4327540.1"/>
    <property type="molecule type" value="Genomic_DNA"/>
</dbReference>
<sequence length="101" mass="11090">MVAYSEYHGRYSMECYGRTSARLFPWRGGPAFIADSTGVWGDPPYTLEEPPSPLMVLTGGGVLTLPVPERHLKDPRGAFGPRGGVQGLSWVERKGLAIHLY</sequence>